<evidence type="ECO:0000313" key="3">
    <source>
        <dbReference type="Proteomes" id="UP001601422"/>
    </source>
</evidence>
<dbReference type="Proteomes" id="UP001601422">
    <property type="component" value="Unassembled WGS sequence"/>
</dbReference>
<gene>
    <name evidence="2" type="ORF">ACFYQT_34600</name>
</gene>
<dbReference type="InterPro" id="IPR027843">
    <property type="entry name" value="DUF4440"/>
</dbReference>
<dbReference type="RefSeq" id="WP_389834258.1">
    <property type="nucleotide sequence ID" value="NZ_JBIAJP010000014.1"/>
</dbReference>
<keyword evidence="3" id="KW-1185">Reference proteome</keyword>
<reference evidence="2 3" key="1">
    <citation type="submission" date="2024-10" db="EMBL/GenBank/DDBJ databases">
        <title>The Natural Products Discovery Center: Release of the First 8490 Sequenced Strains for Exploring Actinobacteria Biosynthetic Diversity.</title>
        <authorList>
            <person name="Kalkreuter E."/>
            <person name="Kautsar S.A."/>
            <person name="Yang D."/>
            <person name="Bader C.D."/>
            <person name="Teijaro C.N."/>
            <person name="Fluegel L."/>
            <person name="Davis C.M."/>
            <person name="Simpson J.R."/>
            <person name="Lauterbach L."/>
            <person name="Steele A.D."/>
            <person name="Gui C."/>
            <person name="Meng S."/>
            <person name="Li G."/>
            <person name="Viehrig K."/>
            <person name="Ye F."/>
            <person name="Su P."/>
            <person name="Kiefer A.F."/>
            <person name="Nichols A."/>
            <person name="Cepeda A.J."/>
            <person name="Yan W."/>
            <person name="Fan B."/>
            <person name="Jiang Y."/>
            <person name="Adhikari A."/>
            <person name="Zheng C.-J."/>
            <person name="Schuster L."/>
            <person name="Cowan T.M."/>
            <person name="Smanski M.J."/>
            <person name="Chevrette M.G."/>
            <person name="De Carvalho L.P.S."/>
            <person name="Shen B."/>
        </authorList>
    </citation>
    <scope>NUCLEOTIDE SEQUENCE [LARGE SCALE GENOMIC DNA]</scope>
    <source>
        <strain evidence="2 3">NPDC005497</strain>
    </source>
</reference>
<protein>
    <submittedName>
        <fullName evidence="2">YybH family protein</fullName>
    </submittedName>
</protein>
<accession>A0ABW6N5I7</accession>
<organism evidence="2 3">
    <name type="scientific">Streptomyces tibetensis</name>
    <dbReference type="NCBI Taxonomy" id="2382123"/>
    <lineage>
        <taxon>Bacteria</taxon>
        <taxon>Bacillati</taxon>
        <taxon>Actinomycetota</taxon>
        <taxon>Actinomycetes</taxon>
        <taxon>Kitasatosporales</taxon>
        <taxon>Streptomycetaceae</taxon>
        <taxon>Streptomyces</taxon>
    </lineage>
</organism>
<feature type="domain" description="DUF4440" evidence="1">
    <location>
        <begin position="53"/>
        <end position="153"/>
    </location>
</feature>
<dbReference type="InterPro" id="IPR032710">
    <property type="entry name" value="NTF2-like_dom_sf"/>
</dbReference>
<proteinExistence type="predicted"/>
<name>A0ABW6N5I7_9ACTN</name>
<dbReference type="SUPFAM" id="SSF54427">
    <property type="entry name" value="NTF2-like"/>
    <property type="match status" value="1"/>
</dbReference>
<comment type="caution">
    <text evidence="2">The sequence shown here is derived from an EMBL/GenBank/DDBJ whole genome shotgun (WGS) entry which is preliminary data.</text>
</comment>
<sequence>MPDNTINAHNSAQQLLGLTQRTTGQWLTQIGLEPTRPSATKEGTGKNMTPEVVHERFAQYLKDQDLDGLGSLFDEDAMFVPGPGQKPVYGREGIKEALKVYLDSPSTIEVGATSVHQNGDLAMVQASWRITSESGTVEGKALEVMRRTSEGDWGYIIDNPYGV</sequence>
<dbReference type="Pfam" id="PF14534">
    <property type="entry name" value="DUF4440"/>
    <property type="match status" value="1"/>
</dbReference>
<evidence type="ECO:0000313" key="2">
    <source>
        <dbReference type="EMBL" id="MFF0008543.1"/>
    </source>
</evidence>
<dbReference type="Gene3D" id="3.10.450.50">
    <property type="match status" value="1"/>
</dbReference>
<dbReference type="CDD" id="cd00531">
    <property type="entry name" value="NTF2_like"/>
    <property type="match status" value="1"/>
</dbReference>
<dbReference type="EMBL" id="JBIAJP010000014">
    <property type="protein sequence ID" value="MFF0008543.1"/>
    <property type="molecule type" value="Genomic_DNA"/>
</dbReference>
<evidence type="ECO:0000259" key="1">
    <source>
        <dbReference type="Pfam" id="PF14534"/>
    </source>
</evidence>